<dbReference type="EMBL" id="QJPH01000588">
    <property type="protein sequence ID" value="PZN69086.1"/>
    <property type="molecule type" value="Genomic_DNA"/>
</dbReference>
<organism evidence="4 5">
    <name type="scientific">Candidatus Methylumidiphilus alinenensis</name>
    <dbReference type="NCBI Taxonomy" id="2202197"/>
    <lineage>
        <taxon>Bacteria</taxon>
        <taxon>Pseudomonadati</taxon>
        <taxon>Pseudomonadota</taxon>
        <taxon>Gammaproteobacteria</taxon>
        <taxon>Methylococcales</taxon>
        <taxon>Candidatus Methylumidiphilus</taxon>
    </lineage>
</organism>
<dbReference type="Proteomes" id="UP000249396">
    <property type="component" value="Unassembled WGS sequence"/>
</dbReference>
<keyword evidence="1" id="KW-0808">Transferase</keyword>
<dbReference type="CDD" id="cd04301">
    <property type="entry name" value="NAT_SF"/>
    <property type="match status" value="1"/>
</dbReference>
<feature type="domain" description="N-acetyltransferase" evidence="3">
    <location>
        <begin position="15"/>
        <end position="163"/>
    </location>
</feature>
<protein>
    <recommendedName>
        <fullName evidence="3">N-acetyltransferase domain-containing protein</fullName>
    </recommendedName>
</protein>
<dbReference type="PANTHER" id="PTHR43877">
    <property type="entry name" value="AMINOALKYLPHOSPHONATE N-ACETYLTRANSFERASE-RELATED-RELATED"/>
    <property type="match status" value="1"/>
</dbReference>
<evidence type="ECO:0000259" key="3">
    <source>
        <dbReference type="PROSITE" id="PS51186"/>
    </source>
</evidence>
<dbReference type="InterPro" id="IPR050832">
    <property type="entry name" value="Bact_Acetyltransf"/>
</dbReference>
<evidence type="ECO:0000313" key="4">
    <source>
        <dbReference type="EMBL" id="PZN69086.1"/>
    </source>
</evidence>
<dbReference type="Gene3D" id="3.40.630.30">
    <property type="match status" value="1"/>
</dbReference>
<evidence type="ECO:0000313" key="5">
    <source>
        <dbReference type="Proteomes" id="UP000249396"/>
    </source>
</evidence>
<reference evidence="4 5" key="1">
    <citation type="journal article" date="2018" name="Aquat. Microb. Ecol.">
        <title>Gammaproteobacterial methanotrophs dominate.</title>
        <authorList>
            <person name="Rissanen A.J."/>
            <person name="Saarenheimo J."/>
            <person name="Tiirola M."/>
            <person name="Peura S."/>
            <person name="Aalto S.L."/>
            <person name="Karvinen A."/>
            <person name="Nykanen H."/>
        </authorList>
    </citation>
    <scope>NUCLEOTIDE SEQUENCE [LARGE SCALE GENOMIC DNA]</scope>
    <source>
        <strain evidence="4">AMbin10</strain>
    </source>
</reference>
<gene>
    <name evidence="4" type="ORF">DM484_30310</name>
</gene>
<accession>A0A2W4QD35</accession>
<evidence type="ECO:0000256" key="1">
    <source>
        <dbReference type="ARBA" id="ARBA00022679"/>
    </source>
</evidence>
<comment type="caution">
    <text evidence="4">The sequence shown here is derived from an EMBL/GenBank/DDBJ whole genome shotgun (WGS) entry which is preliminary data.</text>
</comment>
<dbReference type="AlphaFoldDB" id="A0A2W4QD35"/>
<dbReference type="PANTHER" id="PTHR43877:SF2">
    <property type="entry name" value="AMINOALKYLPHOSPHONATE N-ACETYLTRANSFERASE-RELATED"/>
    <property type="match status" value="1"/>
</dbReference>
<dbReference type="Pfam" id="PF13508">
    <property type="entry name" value="Acetyltransf_7"/>
    <property type="match status" value="1"/>
</dbReference>
<dbReference type="InterPro" id="IPR000182">
    <property type="entry name" value="GNAT_dom"/>
</dbReference>
<dbReference type="PROSITE" id="PS51186">
    <property type="entry name" value="GNAT"/>
    <property type="match status" value="1"/>
</dbReference>
<proteinExistence type="predicted"/>
<name>A0A2W4QD35_9GAMM</name>
<evidence type="ECO:0000256" key="2">
    <source>
        <dbReference type="ARBA" id="ARBA00023315"/>
    </source>
</evidence>
<dbReference type="GO" id="GO:0016747">
    <property type="term" value="F:acyltransferase activity, transferring groups other than amino-acyl groups"/>
    <property type="evidence" value="ECO:0007669"/>
    <property type="project" value="InterPro"/>
</dbReference>
<keyword evidence="2" id="KW-0012">Acyltransferase</keyword>
<dbReference type="InterPro" id="IPR016181">
    <property type="entry name" value="Acyl_CoA_acyltransferase"/>
</dbReference>
<sequence length="163" mass="18426">MNELPIFETNRFPREALLPMNAEWANLFGEGLAQMDPWLRLGYSPASLTRYFSSITPDRQSWVILDGEAPAACLTVRPDWLRGPLLELLAVLPQHQGKGIGKDIIAWLAGETRRQGKANLWTISSEFNHAALDFYRRHGFEEAGVLPDLISAGETERLLRLRL</sequence>
<dbReference type="SUPFAM" id="SSF55729">
    <property type="entry name" value="Acyl-CoA N-acyltransferases (Nat)"/>
    <property type="match status" value="1"/>
</dbReference>